<dbReference type="InterPro" id="IPR011663">
    <property type="entry name" value="UTRA"/>
</dbReference>
<dbReference type="GO" id="GO:0003700">
    <property type="term" value="F:DNA-binding transcription factor activity"/>
    <property type="evidence" value="ECO:0007669"/>
    <property type="project" value="UniProtKB-UniRule"/>
</dbReference>
<evidence type="ECO:0000313" key="7">
    <source>
        <dbReference type="Proteomes" id="UP000199073"/>
    </source>
</evidence>
<dbReference type="InterPro" id="IPR036388">
    <property type="entry name" value="WH-like_DNA-bd_sf"/>
</dbReference>
<dbReference type="EMBL" id="FNJI01000015">
    <property type="protein sequence ID" value="SDP30959.1"/>
    <property type="molecule type" value="Genomic_DNA"/>
</dbReference>
<dbReference type="InterPro" id="IPR050679">
    <property type="entry name" value="Bact_HTH_transcr_reg"/>
</dbReference>
<dbReference type="PANTHER" id="PTHR44846">
    <property type="entry name" value="MANNOSYL-D-GLYCERATE TRANSPORT/METABOLISM SYSTEM REPRESSOR MNGR-RELATED"/>
    <property type="match status" value="1"/>
</dbReference>
<gene>
    <name evidence="6" type="ORF">SAMN05660330_02388</name>
</gene>
<dbReference type="Pfam" id="PF07702">
    <property type="entry name" value="UTRA"/>
    <property type="match status" value="1"/>
</dbReference>
<evidence type="ECO:0000313" key="6">
    <source>
        <dbReference type="EMBL" id="SDP30959.1"/>
    </source>
</evidence>
<dbReference type="AlphaFoldDB" id="A0A1H0RNK2"/>
<feature type="domain" description="HTH gntR-type" evidence="5">
    <location>
        <begin position="11"/>
        <end position="79"/>
    </location>
</feature>
<dbReference type="PROSITE" id="PS50949">
    <property type="entry name" value="HTH_GNTR"/>
    <property type="match status" value="1"/>
</dbReference>
<dbReference type="InterPro" id="IPR028978">
    <property type="entry name" value="Chorismate_lyase_/UTRA_dom_sf"/>
</dbReference>
<protein>
    <recommendedName>
        <fullName evidence="4">Histidine utilization repressor</fullName>
    </recommendedName>
</protein>
<dbReference type="Gene3D" id="1.10.10.10">
    <property type="entry name" value="Winged helix-like DNA-binding domain superfamily/Winged helix DNA-binding domain"/>
    <property type="match status" value="1"/>
</dbReference>
<dbReference type="RefSeq" id="WP_092223084.1">
    <property type="nucleotide sequence ID" value="NZ_FNJI01000015.1"/>
</dbReference>
<dbReference type="FunFam" id="1.10.10.10:FF:000079">
    <property type="entry name" value="GntR family transcriptional regulator"/>
    <property type="match status" value="1"/>
</dbReference>
<dbReference type="InterPro" id="IPR036390">
    <property type="entry name" value="WH_DNA-bd_sf"/>
</dbReference>
<sequence>MKQPEKSRKKTARYQIVKDFILDRIHSGALQAGMKVESEAELVAALNVSRMTVNRAIRELTAMGLLERIQGKGTFVLHKKPQAPLFEIQPIDQIIQSRGGNHSCNIHLLNKEKAKPALASKMELAPYSTVFHAIIQHNENDIPIQLADRYINPKIAPNLLDQDFTKSTISEYLIAQSPFTAVEHVVEAMLPDPWVCDLLKINDSEPCLVLYRRTWVEETIATYSTFYHPGSRYTLQGSFKPAAPGGITVT</sequence>
<evidence type="ECO:0000259" key="5">
    <source>
        <dbReference type="PROSITE" id="PS50949"/>
    </source>
</evidence>
<dbReference type="OrthoDB" id="9808698at2"/>
<dbReference type="InterPro" id="IPR000524">
    <property type="entry name" value="Tscrpt_reg_HTH_GntR"/>
</dbReference>
<proteinExistence type="predicted"/>
<reference evidence="6 7" key="1">
    <citation type="submission" date="2016-10" db="EMBL/GenBank/DDBJ databases">
        <authorList>
            <person name="de Groot N.N."/>
        </authorList>
    </citation>
    <scope>NUCLEOTIDE SEQUENCE [LARGE SCALE GENOMIC DNA]</scope>
    <source>
        <strain evidence="6 7">DSM 12130</strain>
    </source>
</reference>
<dbReference type="NCBIfam" id="TIGR02018">
    <property type="entry name" value="his_ut_repres"/>
    <property type="match status" value="1"/>
</dbReference>
<dbReference type="SMART" id="SM00866">
    <property type="entry name" value="UTRA"/>
    <property type="match status" value="1"/>
</dbReference>
<dbReference type="SUPFAM" id="SSF64288">
    <property type="entry name" value="Chorismate lyase-like"/>
    <property type="match status" value="1"/>
</dbReference>
<dbReference type="InterPro" id="IPR010248">
    <property type="entry name" value="His_ut_repres"/>
</dbReference>
<keyword evidence="7" id="KW-1185">Reference proteome</keyword>
<dbReference type="GO" id="GO:0045892">
    <property type="term" value="P:negative regulation of DNA-templated transcription"/>
    <property type="evidence" value="ECO:0007669"/>
    <property type="project" value="UniProtKB-UniRule"/>
</dbReference>
<dbReference type="CDD" id="cd07377">
    <property type="entry name" value="WHTH_GntR"/>
    <property type="match status" value="1"/>
</dbReference>
<dbReference type="SMART" id="SM00345">
    <property type="entry name" value="HTH_GNTR"/>
    <property type="match status" value="1"/>
</dbReference>
<evidence type="ECO:0000256" key="3">
    <source>
        <dbReference type="ARBA" id="ARBA00023163"/>
    </source>
</evidence>
<dbReference type="GO" id="GO:0003677">
    <property type="term" value="F:DNA binding"/>
    <property type="evidence" value="ECO:0007669"/>
    <property type="project" value="UniProtKB-UniRule"/>
</dbReference>
<evidence type="ECO:0000256" key="1">
    <source>
        <dbReference type="ARBA" id="ARBA00023015"/>
    </source>
</evidence>
<dbReference type="Pfam" id="PF00392">
    <property type="entry name" value="GntR"/>
    <property type="match status" value="1"/>
</dbReference>
<dbReference type="Proteomes" id="UP000199073">
    <property type="component" value="Unassembled WGS sequence"/>
</dbReference>
<dbReference type="PANTHER" id="PTHR44846:SF16">
    <property type="entry name" value="TRANSCRIPTIONAL REGULATOR PHNF-RELATED"/>
    <property type="match status" value="1"/>
</dbReference>
<evidence type="ECO:0000256" key="4">
    <source>
        <dbReference type="NCBIfam" id="TIGR02018"/>
    </source>
</evidence>
<keyword evidence="2" id="KW-0238">DNA-binding</keyword>
<accession>A0A1H0RNK2</accession>
<dbReference type="SUPFAM" id="SSF46785">
    <property type="entry name" value="Winged helix' DNA-binding domain"/>
    <property type="match status" value="1"/>
</dbReference>
<keyword evidence="3" id="KW-0804">Transcription</keyword>
<dbReference type="STRING" id="91360.SAMN05660330_02388"/>
<name>A0A1H0RNK2_9BACT</name>
<dbReference type="GO" id="GO:0006547">
    <property type="term" value="P:L-histidine metabolic process"/>
    <property type="evidence" value="ECO:0007669"/>
    <property type="project" value="UniProtKB-UniRule"/>
</dbReference>
<dbReference type="Gene3D" id="3.40.1410.10">
    <property type="entry name" value="Chorismate lyase-like"/>
    <property type="match status" value="1"/>
</dbReference>
<dbReference type="PRINTS" id="PR00035">
    <property type="entry name" value="HTHGNTR"/>
</dbReference>
<evidence type="ECO:0000256" key="2">
    <source>
        <dbReference type="ARBA" id="ARBA00023125"/>
    </source>
</evidence>
<organism evidence="6 7">
    <name type="scientific">Desulforhopalus singaporensis</name>
    <dbReference type="NCBI Taxonomy" id="91360"/>
    <lineage>
        <taxon>Bacteria</taxon>
        <taxon>Pseudomonadati</taxon>
        <taxon>Thermodesulfobacteriota</taxon>
        <taxon>Desulfobulbia</taxon>
        <taxon>Desulfobulbales</taxon>
        <taxon>Desulfocapsaceae</taxon>
        <taxon>Desulforhopalus</taxon>
    </lineage>
</organism>
<keyword evidence="1" id="KW-0805">Transcription regulation</keyword>